<reference evidence="1 2" key="1">
    <citation type="submission" date="2017-10" db="EMBL/GenBank/DDBJ databases">
        <title>Whole genome sequencing of members of genus Pseudoxanthomonas.</title>
        <authorList>
            <person name="Kumar S."/>
            <person name="Bansal K."/>
            <person name="Kaur A."/>
            <person name="Patil P."/>
            <person name="Sharma S."/>
            <person name="Patil P.B."/>
        </authorList>
    </citation>
    <scope>NUCLEOTIDE SEQUENCE [LARGE SCALE GENOMIC DNA]</scope>
    <source>
        <strain evidence="1 2">DSM 17801</strain>
    </source>
</reference>
<proteinExistence type="predicted"/>
<accession>A0ABQ6Z940</accession>
<sequence length="126" mass="14064">MTSLDINEAEKTLRTSAAEKAVKDADRYGWTEVRRDVYLDTADRMKAFGHDVSAASYWMTTQDGTPPRPIRGADDPQLRAMVDVDRDLAQVAQRIGEMDRQASAGRGLELASADEYLARRSRGRAM</sequence>
<dbReference type="EMBL" id="PDWN01000004">
    <property type="protein sequence ID" value="KAF1695992.1"/>
    <property type="molecule type" value="Genomic_DNA"/>
</dbReference>
<protein>
    <submittedName>
        <fullName evidence="1">Uncharacterized protein</fullName>
    </submittedName>
</protein>
<comment type="caution">
    <text evidence="1">The sequence shown here is derived from an EMBL/GenBank/DDBJ whole genome shotgun (WGS) entry which is preliminary data.</text>
</comment>
<dbReference type="RefSeq" id="WP_162409328.1">
    <property type="nucleotide sequence ID" value="NZ_PDWN01000004.1"/>
</dbReference>
<organism evidence="1 2">
    <name type="scientific">Pseudoxanthomonas daejeonensis</name>
    <dbReference type="NCBI Taxonomy" id="266062"/>
    <lineage>
        <taxon>Bacteria</taxon>
        <taxon>Pseudomonadati</taxon>
        <taxon>Pseudomonadota</taxon>
        <taxon>Gammaproteobacteria</taxon>
        <taxon>Lysobacterales</taxon>
        <taxon>Lysobacteraceae</taxon>
        <taxon>Pseudoxanthomonas</taxon>
    </lineage>
</organism>
<evidence type="ECO:0000313" key="1">
    <source>
        <dbReference type="EMBL" id="KAF1695992.1"/>
    </source>
</evidence>
<dbReference type="Proteomes" id="UP000788419">
    <property type="component" value="Unassembled WGS sequence"/>
</dbReference>
<gene>
    <name evidence="1" type="ORF">CSC65_05710</name>
</gene>
<evidence type="ECO:0000313" key="2">
    <source>
        <dbReference type="Proteomes" id="UP000788419"/>
    </source>
</evidence>
<keyword evidence="2" id="KW-1185">Reference proteome</keyword>
<name>A0ABQ6Z940_9GAMM</name>